<dbReference type="RefSeq" id="WP_378228807.1">
    <property type="nucleotide sequence ID" value="NZ_JBHSLL010000019.1"/>
</dbReference>
<evidence type="ECO:0000313" key="2">
    <source>
        <dbReference type="EMBL" id="MFC5385875.1"/>
    </source>
</evidence>
<protein>
    <recommendedName>
        <fullName evidence="1">Glucosamine inositolphosphorylceramide transferase 1 N-terminal domain-containing protein</fullName>
    </recommendedName>
</protein>
<dbReference type="InterPro" id="IPR023296">
    <property type="entry name" value="Glyco_hydro_beta-prop_sf"/>
</dbReference>
<accession>A0ABW0GXB8</accession>
<proteinExistence type="predicted"/>
<dbReference type="SUPFAM" id="SSF75005">
    <property type="entry name" value="Arabinanase/levansucrase/invertase"/>
    <property type="match status" value="1"/>
</dbReference>
<gene>
    <name evidence="2" type="ORF">ACFPLB_07845</name>
</gene>
<keyword evidence="3" id="KW-1185">Reference proteome</keyword>
<organism evidence="2 3">
    <name type="scientific">Aquamicrobium segne</name>
    <dbReference type="NCBI Taxonomy" id="469547"/>
    <lineage>
        <taxon>Bacteria</taxon>
        <taxon>Pseudomonadati</taxon>
        <taxon>Pseudomonadota</taxon>
        <taxon>Alphaproteobacteria</taxon>
        <taxon>Hyphomicrobiales</taxon>
        <taxon>Phyllobacteriaceae</taxon>
        <taxon>Aquamicrobium</taxon>
    </lineage>
</organism>
<name>A0ABW0GXB8_9HYPH</name>
<comment type="caution">
    <text evidence="2">The sequence shown here is derived from an EMBL/GenBank/DDBJ whole genome shotgun (WGS) entry which is preliminary data.</text>
</comment>
<dbReference type="Pfam" id="PF24793">
    <property type="entry name" value="GINT1_N"/>
    <property type="match status" value="1"/>
</dbReference>
<dbReference type="Proteomes" id="UP001596016">
    <property type="component" value="Unassembled WGS sequence"/>
</dbReference>
<dbReference type="EMBL" id="JBHSLL010000019">
    <property type="protein sequence ID" value="MFC5385875.1"/>
    <property type="molecule type" value="Genomic_DNA"/>
</dbReference>
<evidence type="ECO:0000313" key="3">
    <source>
        <dbReference type="Proteomes" id="UP001596016"/>
    </source>
</evidence>
<reference evidence="3" key="1">
    <citation type="journal article" date="2019" name="Int. J. Syst. Evol. Microbiol.">
        <title>The Global Catalogue of Microorganisms (GCM) 10K type strain sequencing project: providing services to taxonomists for standard genome sequencing and annotation.</title>
        <authorList>
            <consortium name="The Broad Institute Genomics Platform"/>
            <consortium name="The Broad Institute Genome Sequencing Center for Infectious Disease"/>
            <person name="Wu L."/>
            <person name="Ma J."/>
        </authorList>
    </citation>
    <scope>NUCLEOTIDE SEQUENCE [LARGE SCALE GENOMIC DNA]</scope>
    <source>
        <strain evidence="3">CGMCC 4.1415</strain>
    </source>
</reference>
<feature type="domain" description="Glucosamine inositolphosphorylceramide transferase 1 N-terminal" evidence="1">
    <location>
        <begin position="271"/>
        <end position="469"/>
    </location>
</feature>
<dbReference type="InterPro" id="IPR056442">
    <property type="entry name" value="GINT1_N"/>
</dbReference>
<sequence length="515" mass="57738">MQMKNDGFTVGMIDVVVPQETVRRFHVAIVERLRQRGYDVALVGAQAAQPVTGAMSRLDRIFGFERRFLRIRMNSLLDKMPGEILLSPRPDAVLRLDLSGGELQGTHPTLVPLFSGSPCLLAAADMLLRGQLPDVTIALDGRHCIARAAPMVDSRLSLMRGLDDVLAGMITLLVSSAQRHLNVETDGGEIGKDAMLQEVFPDRQKDFSSRQLPGTYLLSMLPRQIIGTFRRLLFHVHRWEVHYRFHKGVRVADTGLLAGEPWITLPDDGERFYADPFPFEWQGRHFIFVEDFRHGSSKAVISVAEIFDDGTATVPRCVLEEPHHLSYPQVFARDGEIWMLPEGGESRELVLYRAENFPDRWVRYAVLIPERELFDATLLEHENRLWLFATECYGCGSASDTLVVFSALDLQGPWVPHPANPVMIDRAAARPGGGFVRIAERLVVPMQDGTNGYGGGLGLADLVELDEKSVRLTIPVPLLSPEKLPFPKVHTLNSSEKLEAIDRIAPAWRLKWCRT</sequence>
<evidence type="ECO:0000259" key="1">
    <source>
        <dbReference type="Pfam" id="PF24793"/>
    </source>
</evidence>